<dbReference type="STRING" id="1397108.IMCC12053_1391"/>
<dbReference type="EMBL" id="CP012023">
    <property type="protein sequence ID" value="ALI55338.1"/>
    <property type="molecule type" value="Genomic_DNA"/>
</dbReference>
<reference evidence="1 2" key="1">
    <citation type="submission" date="2015-05" db="EMBL/GenBank/DDBJ databases">
        <authorList>
            <person name="Wang D.B."/>
            <person name="Wang M."/>
        </authorList>
    </citation>
    <scope>NUCLEOTIDE SEQUENCE [LARGE SCALE GENOMIC DNA]</scope>
    <source>
        <strain evidence="1 2">IMCC 12053</strain>
    </source>
</reference>
<dbReference type="AlphaFoldDB" id="A0A0N9ZHY5"/>
<proteinExistence type="predicted"/>
<dbReference type="PATRIC" id="fig|1397108.4.peg.1425"/>
<dbReference type="Proteomes" id="UP000064920">
    <property type="component" value="Chromosome"/>
</dbReference>
<organism evidence="1 2">
    <name type="scientific">Celeribacter marinus</name>
    <dbReference type="NCBI Taxonomy" id="1397108"/>
    <lineage>
        <taxon>Bacteria</taxon>
        <taxon>Pseudomonadati</taxon>
        <taxon>Pseudomonadota</taxon>
        <taxon>Alphaproteobacteria</taxon>
        <taxon>Rhodobacterales</taxon>
        <taxon>Roseobacteraceae</taxon>
        <taxon>Celeribacter</taxon>
    </lineage>
</organism>
<gene>
    <name evidence="1" type="ORF">IMCC12053_1391</name>
</gene>
<keyword evidence="2" id="KW-1185">Reference proteome</keyword>
<accession>A0A0N9ZHY5</accession>
<dbReference type="KEGG" id="cmar:IMCC12053_1391"/>
<evidence type="ECO:0000313" key="1">
    <source>
        <dbReference type="EMBL" id="ALI55338.1"/>
    </source>
</evidence>
<evidence type="ECO:0000313" key="2">
    <source>
        <dbReference type="Proteomes" id="UP000064920"/>
    </source>
</evidence>
<sequence length="39" mass="4262">MKGGIKVIASPAQEKADVLVFVRWELLPLAPLRAAVDCR</sequence>
<protein>
    <submittedName>
        <fullName evidence="1">Uncharacterized protein</fullName>
    </submittedName>
</protein>
<name>A0A0N9ZHY5_9RHOB</name>